<dbReference type="InterPro" id="IPR003507">
    <property type="entry name" value="S66_fam"/>
</dbReference>
<dbReference type="RefSeq" id="WP_394486904.1">
    <property type="nucleotide sequence ID" value="NZ_JBIGIA010000003.1"/>
</dbReference>
<dbReference type="EMBL" id="JBIGIA010000003">
    <property type="protein sequence ID" value="MFG6456187.1"/>
    <property type="molecule type" value="Genomic_DNA"/>
</dbReference>
<evidence type="ECO:0000259" key="7">
    <source>
        <dbReference type="Pfam" id="PF17676"/>
    </source>
</evidence>
<dbReference type="SUPFAM" id="SSF52317">
    <property type="entry name" value="Class I glutamine amidotransferase-like"/>
    <property type="match status" value="1"/>
</dbReference>
<keyword evidence="9" id="KW-1185">Reference proteome</keyword>
<keyword evidence="3" id="KW-0645">Protease</keyword>
<accession>A0ABW7G2P5</accession>
<dbReference type="Gene3D" id="3.50.30.60">
    <property type="entry name" value="LD-carboxypeptidase A C-terminal domain-like"/>
    <property type="match status" value="1"/>
</dbReference>
<dbReference type="CDD" id="cd07025">
    <property type="entry name" value="Peptidase_S66"/>
    <property type="match status" value="1"/>
</dbReference>
<sequence length="338" mass="36179">MTTLTLFSPSGAVPKADAIKRATRRLTKLGFDVSVDADALSRQQRFAGDDAARLAALHRVADAAPSVALATRGGYGLTRLLDQIDWARIAASVESGTRWVGYSDLTALQNGFIARHKGLAMWSGPMANDDFGRSDADGGVDEVTRDCFVEAMSGALEAVGFRESTKALDGAFDGLEARGRLWGGNLTVLCSLLGTPHWPKIKGGILFLEDVNEHPYRVERMLLQLQQAGVIDNQAAVLLGDFSGAARTPNDRGYGLKDAVAALRARTKTPVLTGLPFGHVRTKVCLPVGGTVELYVQGREAILGWQSDPRLAHAAHEAGEACGPDCGHDHHHGHHHDH</sequence>
<keyword evidence="2" id="KW-0121">Carboxypeptidase</keyword>
<evidence type="ECO:0000256" key="2">
    <source>
        <dbReference type="ARBA" id="ARBA00022645"/>
    </source>
</evidence>
<dbReference type="Proteomes" id="UP001606305">
    <property type="component" value="Unassembled WGS sequence"/>
</dbReference>
<evidence type="ECO:0000256" key="1">
    <source>
        <dbReference type="ARBA" id="ARBA00010233"/>
    </source>
</evidence>
<dbReference type="PANTHER" id="PTHR30237">
    <property type="entry name" value="MURAMOYLTETRAPEPTIDE CARBOXYPEPTIDASE"/>
    <property type="match status" value="1"/>
</dbReference>
<feature type="domain" description="LD-carboxypeptidase C-terminal" evidence="7">
    <location>
        <begin position="178"/>
        <end position="294"/>
    </location>
</feature>
<comment type="caution">
    <text evidence="8">The sequence shown here is derived from an EMBL/GenBank/DDBJ whole genome shotgun (WGS) entry which is preliminary data.</text>
</comment>
<keyword evidence="4" id="KW-0378">Hydrolase</keyword>
<evidence type="ECO:0000256" key="3">
    <source>
        <dbReference type="ARBA" id="ARBA00022670"/>
    </source>
</evidence>
<feature type="domain" description="LD-carboxypeptidase N-terminal" evidence="6">
    <location>
        <begin position="6"/>
        <end position="116"/>
    </location>
</feature>
<dbReference type="InterPro" id="IPR040449">
    <property type="entry name" value="Peptidase_S66_N"/>
</dbReference>
<dbReference type="Gene3D" id="3.40.50.10740">
    <property type="entry name" value="Class I glutamine amidotransferase-like"/>
    <property type="match status" value="1"/>
</dbReference>
<dbReference type="SUPFAM" id="SSF141986">
    <property type="entry name" value="LD-carboxypeptidase A C-terminal domain-like"/>
    <property type="match status" value="1"/>
</dbReference>
<protein>
    <submittedName>
        <fullName evidence="8">LD-carboxypeptidase</fullName>
    </submittedName>
</protein>
<reference evidence="8 9" key="1">
    <citation type="submission" date="2024-09" db="EMBL/GenBank/DDBJ databases">
        <title>Novel species of the genus Pelomonas and Roseateles isolated from streams.</title>
        <authorList>
            <person name="Lu H."/>
        </authorList>
    </citation>
    <scope>NUCLEOTIDE SEQUENCE [LARGE SCALE GENOMIC DNA]</scope>
    <source>
        <strain evidence="8 9">BYS96W</strain>
    </source>
</reference>
<dbReference type="InterPro" id="IPR040921">
    <property type="entry name" value="Peptidase_S66C"/>
</dbReference>
<evidence type="ECO:0000259" key="6">
    <source>
        <dbReference type="Pfam" id="PF02016"/>
    </source>
</evidence>
<evidence type="ECO:0000256" key="5">
    <source>
        <dbReference type="ARBA" id="ARBA00022825"/>
    </source>
</evidence>
<name>A0ABW7G2P5_9BURK</name>
<comment type="similarity">
    <text evidence="1">Belongs to the peptidase S66 family.</text>
</comment>
<dbReference type="InterPro" id="IPR027461">
    <property type="entry name" value="Carboxypeptidase_A_C_sf"/>
</dbReference>
<proteinExistence type="inferred from homology"/>
<evidence type="ECO:0000313" key="9">
    <source>
        <dbReference type="Proteomes" id="UP001606305"/>
    </source>
</evidence>
<evidence type="ECO:0000256" key="4">
    <source>
        <dbReference type="ARBA" id="ARBA00022801"/>
    </source>
</evidence>
<dbReference type="Pfam" id="PF17676">
    <property type="entry name" value="Peptidase_S66C"/>
    <property type="match status" value="1"/>
</dbReference>
<dbReference type="PANTHER" id="PTHR30237:SF2">
    <property type="entry name" value="MUREIN TETRAPEPTIDE CARBOXYPEPTIDASE"/>
    <property type="match status" value="1"/>
</dbReference>
<dbReference type="InterPro" id="IPR029062">
    <property type="entry name" value="Class_I_gatase-like"/>
</dbReference>
<keyword evidence="5" id="KW-0720">Serine protease</keyword>
<dbReference type="PIRSF" id="PIRSF028757">
    <property type="entry name" value="LD-carboxypeptidase"/>
    <property type="match status" value="1"/>
</dbReference>
<organism evidence="8 9">
    <name type="scientific">Pelomonas nitida</name>
    <dbReference type="NCBI Taxonomy" id="3299027"/>
    <lineage>
        <taxon>Bacteria</taxon>
        <taxon>Pseudomonadati</taxon>
        <taxon>Pseudomonadota</taxon>
        <taxon>Betaproteobacteria</taxon>
        <taxon>Burkholderiales</taxon>
        <taxon>Sphaerotilaceae</taxon>
        <taxon>Roseateles</taxon>
    </lineage>
</organism>
<dbReference type="Pfam" id="PF02016">
    <property type="entry name" value="Peptidase_S66"/>
    <property type="match status" value="1"/>
</dbReference>
<dbReference type="InterPro" id="IPR027478">
    <property type="entry name" value="LdcA_N"/>
</dbReference>
<evidence type="ECO:0000313" key="8">
    <source>
        <dbReference type="EMBL" id="MFG6456187.1"/>
    </source>
</evidence>
<gene>
    <name evidence="8" type="ORF">ACG00X_05020</name>
</gene>